<dbReference type="Proteomes" id="UP000070096">
    <property type="component" value="Unassembled WGS sequence"/>
</dbReference>
<name>A0A139NGF6_STRGN</name>
<protein>
    <submittedName>
        <fullName evidence="1">Uncharacterized protein</fullName>
    </submittedName>
</protein>
<accession>A0A139NGF6</accession>
<dbReference type="EMBL" id="LQRC01000010">
    <property type="protein sequence ID" value="KXT74923.1"/>
    <property type="molecule type" value="Genomic_DNA"/>
</dbReference>
<gene>
    <name evidence="1" type="ORF">SGODD07_00072</name>
</gene>
<sequence>MSISNFANSWIFLNFEKVRKMMKAFEIAKKKQYNERKKK</sequence>
<dbReference type="AlphaFoldDB" id="A0A139NGF6"/>
<evidence type="ECO:0000313" key="1">
    <source>
        <dbReference type="EMBL" id="KXT74923.1"/>
    </source>
</evidence>
<reference evidence="1 2" key="1">
    <citation type="submission" date="2016-01" db="EMBL/GenBank/DDBJ databases">
        <title>Highly variable Streptococcus oralis are common among viridans streptococci isolated from primates.</title>
        <authorList>
            <person name="Denapaite D."/>
            <person name="Rieger M."/>
            <person name="Koendgen S."/>
            <person name="Brueckner R."/>
            <person name="Ochigava I."/>
            <person name="Kappeler P."/>
            <person name="Maetz-Rensing K."/>
            <person name="Leendertz F."/>
            <person name="Hakenbeck R."/>
        </authorList>
    </citation>
    <scope>NUCLEOTIDE SEQUENCE [LARGE SCALE GENOMIC DNA]</scope>
    <source>
        <strain evidence="1 2">DD07</strain>
    </source>
</reference>
<proteinExistence type="predicted"/>
<comment type="caution">
    <text evidence="1">The sequence shown here is derived from an EMBL/GenBank/DDBJ whole genome shotgun (WGS) entry which is preliminary data.</text>
</comment>
<evidence type="ECO:0000313" key="2">
    <source>
        <dbReference type="Proteomes" id="UP000070096"/>
    </source>
</evidence>
<organism evidence="1 2">
    <name type="scientific">Streptococcus gordonii</name>
    <dbReference type="NCBI Taxonomy" id="1302"/>
    <lineage>
        <taxon>Bacteria</taxon>
        <taxon>Bacillati</taxon>
        <taxon>Bacillota</taxon>
        <taxon>Bacilli</taxon>
        <taxon>Lactobacillales</taxon>
        <taxon>Streptococcaceae</taxon>
        <taxon>Streptococcus</taxon>
    </lineage>
</organism>
<dbReference type="PATRIC" id="fig|1302.21.peg.79"/>